<gene>
    <name evidence="1" type="ORF">DI628_00400</name>
</gene>
<evidence type="ECO:0000313" key="1">
    <source>
        <dbReference type="EMBL" id="TKW61123.1"/>
    </source>
</evidence>
<comment type="caution">
    <text evidence="1">The sequence shown here is derived from an EMBL/GenBank/DDBJ whole genome shotgun (WGS) entry which is preliminary data.</text>
</comment>
<proteinExistence type="predicted"/>
<protein>
    <submittedName>
        <fullName evidence="1">Uncharacterized protein</fullName>
    </submittedName>
</protein>
<organism evidence="1 2">
    <name type="scientific">Blastochloris viridis</name>
    <name type="common">Rhodopseudomonas viridis</name>
    <dbReference type="NCBI Taxonomy" id="1079"/>
    <lineage>
        <taxon>Bacteria</taxon>
        <taxon>Pseudomonadati</taxon>
        <taxon>Pseudomonadota</taxon>
        <taxon>Alphaproteobacteria</taxon>
        <taxon>Hyphomicrobiales</taxon>
        <taxon>Blastochloridaceae</taxon>
        <taxon>Blastochloris</taxon>
    </lineage>
</organism>
<name>A0A6N4R1C5_BLAVI</name>
<dbReference type="AlphaFoldDB" id="A0A6N4R1C5"/>
<evidence type="ECO:0000313" key="2">
    <source>
        <dbReference type="Proteomes" id="UP000320948"/>
    </source>
</evidence>
<sequence>MQLSASLFSDPTARPALEKYYENKKTEIINTLKAREADPSFQATMNANITMPDGTMKTLTVINRMTAEMAEKSLVSFDEWMNIMADTYESSNRSSEDWADVYHNLPNLLNQPA</sequence>
<accession>A0A6N4R1C5</accession>
<reference evidence="1 2" key="1">
    <citation type="journal article" date="2017" name="Nat. Commun.">
        <title>In situ click chemistry generation of cyclooxygenase-2 inhibitors.</title>
        <authorList>
            <person name="Bhardwaj A."/>
            <person name="Kaur J."/>
            <person name="Wuest M."/>
            <person name="Wuest F."/>
        </authorList>
    </citation>
    <scope>NUCLEOTIDE SEQUENCE [LARGE SCALE GENOMIC DNA]</scope>
    <source>
        <strain evidence="1">S2_018_000_R2_106</strain>
    </source>
</reference>
<dbReference type="EMBL" id="VAFM01000001">
    <property type="protein sequence ID" value="TKW61123.1"/>
    <property type="molecule type" value="Genomic_DNA"/>
</dbReference>
<dbReference type="Proteomes" id="UP000320948">
    <property type="component" value="Unassembled WGS sequence"/>
</dbReference>